<dbReference type="InterPro" id="IPR051425">
    <property type="entry name" value="Formin_Homology"/>
</dbReference>
<comment type="caution">
    <text evidence="3">The sequence shown here is derived from an EMBL/GenBank/DDBJ whole genome shotgun (WGS) entry which is preliminary data.</text>
</comment>
<evidence type="ECO:0000256" key="1">
    <source>
        <dbReference type="SAM" id="MobiDB-lite"/>
    </source>
</evidence>
<dbReference type="Proteomes" id="UP001300502">
    <property type="component" value="Unassembled WGS sequence"/>
</dbReference>
<gene>
    <name evidence="3" type="ORF">GAYE_PCTG30G0742</name>
</gene>
<proteinExistence type="predicted"/>
<feature type="compositionally biased region" description="Pro residues" evidence="1">
    <location>
        <begin position="1123"/>
        <end position="1136"/>
    </location>
</feature>
<dbReference type="SMART" id="SM00498">
    <property type="entry name" value="FH2"/>
    <property type="match status" value="1"/>
</dbReference>
<evidence type="ECO:0000259" key="2">
    <source>
        <dbReference type="PROSITE" id="PS51444"/>
    </source>
</evidence>
<dbReference type="PROSITE" id="PS50096">
    <property type="entry name" value="IQ"/>
    <property type="match status" value="1"/>
</dbReference>
<accession>A0AAV9I7J0</accession>
<dbReference type="CDD" id="cd23767">
    <property type="entry name" value="IQCD"/>
    <property type="match status" value="1"/>
</dbReference>
<feature type="domain" description="FH2" evidence="2">
    <location>
        <begin position="704"/>
        <end position="1105"/>
    </location>
</feature>
<dbReference type="PROSITE" id="PS51354">
    <property type="entry name" value="GLUTAREDOXIN_2"/>
    <property type="match status" value="1"/>
</dbReference>
<dbReference type="Pfam" id="PF02181">
    <property type="entry name" value="FH2"/>
    <property type="match status" value="1"/>
</dbReference>
<dbReference type="InterPro" id="IPR015425">
    <property type="entry name" value="FH2_Formin"/>
</dbReference>
<dbReference type="AlphaFoldDB" id="A0AAV9I7J0"/>
<dbReference type="SUPFAM" id="SSF52833">
    <property type="entry name" value="Thioredoxin-like"/>
    <property type="match status" value="1"/>
</dbReference>
<evidence type="ECO:0000313" key="4">
    <source>
        <dbReference type="Proteomes" id="UP001300502"/>
    </source>
</evidence>
<feature type="region of interest" description="Disordered" evidence="1">
    <location>
        <begin position="1118"/>
        <end position="1140"/>
    </location>
</feature>
<dbReference type="EMBL" id="JANCYU010000008">
    <property type="protein sequence ID" value="KAK4522852.1"/>
    <property type="molecule type" value="Genomic_DNA"/>
</dbReference>
<protein>
    <recommendedName>
        <fullName evidence="2">FH2 domain-containing protein</fullName>
    </recommendedName>
</protein>
<dbReference type="Gene3D" id="1.20.58.2220">
    <property type="entry name" value="Formin, FH2 domain"/>
    <property type="match status" value="1"/>
</dbReference>
<organism evidence="3 4">
    <name type="scientific">Galdieria yellowstonensis</name>
    <dbReference type="NCBI Taxonomy" id="3028027"/>
    <lineage>
        <taxon>Eukaryota</taxon>
        <taxon>Rhodophyta</taxon>
        <taxon>Bangiophyceae</taxon>
        <taxon>Galdieriales</taxon>
        <taxon>Galdieriaceae</taxon>
        <taxon>Galdieria</taxon>
    </lineage>
</organism>
<name>A0AAV9I7J0_9RHOD</name>
<evidence type="ECO:0000313" key="3">
    <source>
        <dbReference type="EMBL" id="KAK4522852.1"/>
    </source>
</evidence>
<dbReference type="PROSITE" id="PS51444">
    <property type="entry name" value="FH2"/>
    <property type="match status" value="1"/>
</dbReference>
<keyword evidence="4" id="KW-1185">Reference proteome</keyword>
<dbReference type="PANTHER" id="PTHR45725:SF1">
    <property type="entry name" value="DISHEVELLED ASSOCIATED ACTIVATOR OF MORPHOGENESIS, ISOFORM D"/>
    <property type="match status" value="1"/>
</dbReference>
<sequence>MKILYFSSSGAIPSTFLLGQRIIQWLDTSKIAYEKVDVFLNRKARDDLESLHGKVQIPCLVWEERLIFRKQIEQALENDGLYALLFGEAMTDASAQRSQAKKEKVDAGVVARIVQTNSASCFNPSSDSTEISLNSQQEKLLNGIRRRLYVAKYLLEDASQHIKTTMVSIKYPNHCSYVTRYIQLKEHLLCIFETQDTIHSKPEEMIAILNFFLKRQKSTVIKVTANHCSFDIAFQNKETCNAWWNVLLRTKRFLQLEAEEIKMKNQLNEKFEMLSNNADKDQAARRIQAIWRAYQSRKLVAQIRRSLQDMELGRQENIDSILEGLEMIGSAKIGTEARVRGWIQWDREMVQVQWYRKLPLSTDDSIEPIPGAVCHRRVVTADDIGQQLLAKISWKQSQNSQETKTVFLELASPVILSEHMRAQLEQNILQEFGQYWVNIRLVENTNNNSVHSNDRLSQQRHCLFKVTSEKIFILSKSLFARTLGKFLLSQLDWVRIDQESKSINDETAKCFLIAFKSDRIFQIFTKTNAEREELVMTIRAFRAIHIIGSRLHSFSCELPSKKLQLFKFHGMKKLFEKSEHNRNVETIEGYPPKEQIENGTPTNFVEHATVSHESVQSPAMVNEEENPENSRINMDENNEGIFSSDPTVANTTVPFIKPQKPAPCINDSYISSFAKKQCTVVHDTTSVHATTENLEEKSLESEMSNVQSMESVTTRRVHWHKVPMNRLKGSIWQEVQSAIAWKVDESEVKAVFQLHAEPVSCAAPNNSTDLDAPKISLIDEKYARNLEILMGRFRNITSDKVKNFILNGECSSATKMDEFLPLLAGLIPSTDDQQQLLEKAKSLDIATLSPPEKFLITLCQVPRCHQKVQSILFKLTFQETSGKVLRDLEMLIQGAKEICQSDALKEIASLSLSIGNVLNAQHPQGNAKGYSIEDINGFHTIRSSKFSRVTLLNYMVSILKKKGSQAVLLSEQLASLRACASLDSDNVLAQFEGLEHDMQQLYEEICASLEDASSMPFGQIMKPWYEDEAQKTMDHLRTMIHQWHEHMEDVILYLPSVDATSCYHSIFQHLSQFVADFYRAWDEADHLKVLGKTGIKFERLEIQEQVSEILEAGNIYDDVESQLPPPPPSPPPPFPPLAASSHFASSMPSLSVMTSVN</sequence>
<dbReference type="SUPFAM" id="SSF101447">
    <property type="entry name" value="Formin homology 2 domain (FH2 domain)"/>
    <property type="match status" value="1"/>
</dbReference>
<dbReference type="InterPro" id="IPR042201">
    <property type="entry name" value="FH2_Formin_sf"/>
</dbReference>
<dbReference type="PANTHER" id="PTHR45725">
    <property type="entry name" value="FORMIN HOMOLOGY 2 FAMILY MEMBER"/>
    <property type="match status" value="1"/>
</dbReference>
<reference evidence="3 4" key="1">
    <citation type="submission" date="2022-07" db="EMBL/GenBank/DDBJ databases">
        <title>Genome-wide signatures of adaptation to extreme environments.</title>
        <authorList>
            <person name="Cho C.H."/>
            <person name="Yoon H.S."/>
        </authorList>
    </citation>
    <scope>NUCLEOTIDE SEQUENCE [LARGE SCALE GENOMIC DNA]</scope>
    <source>
        <strain evidence="3 4">108.79 E11</strain>
    </source>
</reference>
<dbReference type="InterPro" id="IPR036249">
    <property type="entry name" value="Thioredoxin-like_sf"/>
</dbReference>